<dbReference type="AlphaFoldDB" id="A0A8J3ZZ38"/>
<evidence type="ECO:0000256" key="1">
    <source>
        <dbReference type="SAM" id="MobiDB-lite"/>
    </source>
</evidence>
<dbReference type="EMBL" id="BOPH01000105">
    <property type="protein sequence ID" value="GIJ72824.1"/>
    <property type="molecule type" value="Genomic_DNA"/>
</dbReference>
<dbReference type="Proteomes" id="UP000635606">
    <property type="component" value="Unassembled WGS sequence"/>
</dbReference>
<gene>
    <name evidence="2" type="ORF">Voc01_077410</name>
</gene>
<reference evidence="2" key="1">
    <citation type="submission" date="2021-01" db="EMBL/GenBank/DDBJ databases">
        <title>Whole genome shotgun sequence of Virgisporangium ochraceum NBRC 16418.</title>
        <authorList>
            <person name="Komaki H."/>
            <person name="Tamura T."/>
        </authorList>
    </citation>
    <scope>NUCLEOTIDE SEQUENCE</scope>
    <source>
        <strain evidence="2">NBRC 16418</strain>
    </source>
</reference>
<feature type="region of interest" description="Disordered" evidence="1">
    <location>
        <begin position="152"/>
        <end position="212"/>
    </location>
</feature>
<feature type="compositionally biased region" description="Basic and acidic residues" evidence="1">
    <location>
        <begin position="13"/>
        <end position="22"/>
    </location>
</feature>
<feature type="compositionally biased region" description="Pro residues" evidence="1">
    <location>
        <begin position="189"/>
        <end position="198"/>
    </location>
</feature>
<evidence type="ECO:0000313" key="3">
    <source>
        <dbReference type="Proteomes" id="UP000635606"/>
    </source>
</evidence>
<name>A0A8J3ZZ38_9ACTN</name>
<protein>
    <submittedName>
        <fullName evidence="2">Uncharacterized protein</fullName>
    </submittedName>
</protein>
<feature type="region of interest" description="Disordered" evidence="1">
    <location>
        <begin position="1"/>
        <end position="27"/>
    </location>
</feature>
<proteinExistence type="predicted"/>
<organism evidence="2 3">
    <name type="scientific">Virgisporangium ochraceum</name>
    <dbReference type="NCBI Taxonomy" id="65505"/>
    <lineage>
        <taxon>Bacteria</taxon>
        <taxon>Bacillati</taxon>
        <taxon>Actinomycetota</taxon>
        <taxon>Actinomycetes</taxon>
        <taxon>Micromonosporales</taxon>
        <taxon>Micromonosporaceae</taxon>
        <taxon>Virgisporangium</taxon>
    </lineage>
</organism>
<sequence>MTRPPDAEPGLAEEARQGRVADWDAPGSGRRQVIHVSWRDVLADLRFIRVDARGQERTWLDHLNTYLRRVVRLRSIAESWTYRVALNDARPADGGARTFLEFVTDDHVYFHPYGVSGWPTDPPSFMAFRWQGAVRRIHRVIKADVPPSLLDRWPDLPATRRHGTPTRRLRPRPATSAHRTRSQRSALPRKPPMRPPRPTSDGTDTGRCRSER</sequence>
<keyword evidence="3" id="KW-1185">Reference proteome</keyword>
<evidence type="ECO:0000313" key="2">
    <source>
        <dbReference type="EMBL" id="GIJ72824.1"/>
    </source>
</evidence>
<comment type="caution">
    <text evidence="2">The sequence shown here is derived from an EMBL/GenBank/DDBJ whole genome shotgun (WGS) entry which is preliminary data.</text>
</comment>
<accession>A0A8J3ZZ38</accession>
<feature type="compositionally biased region" description="Basic residues" evidence="1">
    <location>
        <begin position="159"/>
        <end position="171"/>
    </location>
</feature>